<dbReference type="InterPro" id="IPR027370">
    <property type="entry name" value="Znf-RING_euk"/>
</dbReference>
<evidence type="ECO:0000259" key="7">
    <source>
        <dbReference type="PROSITE" id="PS50089"/>
    </source>
</evidence>
<evidence type="ECO:0000256" key="5">
    <source>
        <dbReference type="SAM" id="Coils"/>
    </source>
</evidence>
<feature type="coiled-coil region" evidence="5">
    <location>
        <begin position="187"/>
        <end position="229"/>
    </location>
</feature>
<dbReference type="Gene3D" id="2.60.120.920">
    <property type="match status" value="1"/>
</dbReference>
<keyword evidence="3" id="KW-0862">Zinc</keyword>
<dbReference type="InterPro" id="IPR013320">
    <property type="entry name" value="ConA-like_dom_sf"/>
</dbReference>
<proteinExistence type="predicted"/>
<dbReference type="PROSITE" id="PS00518">
    <property type="entry name" value="ZF_RING_1"/>
    <property type="match status" value="1"/>
</dbReference>
<dbReference type="InterPro" id="IPR043136">
    <property type="entry name" value="B30.2/SPRY_sf"/>
</dbReference>
<keyword evidence="1" id="KW-0479">Metal-binding</keyword>
<dbReference type="AlphaFoldDB" id="A0AA88IPI8"/>
<comment type="caution">
    <text evidence="10">The sequence shown here is derived from an EMBL/GenBank/DDBJ whole genome shotgun (WGS) entry which is preliminary data.</text>
</comment>
<evidence type="ECO:0000313" key="11">
    <source>
        <dbReference type="Proteomes" id="UP001187315"/>
    </source>
</evidence>
<dbReference type="Pfam" id="PF00622">
    <property type="entry name" value="SPRY"/>
    <property type="match status" value="1"/>
</dbReference>
<dbReference type="EMBL" id="JAVHJS010000024">
    <property type="protein sequence ID" value="KAK2818313.1"/>
    <property type="molecule type" value="Genomic_DNA"/>
</dbReference>
<organism evidence="10 11">
    <name type="scientific">Tachysurus vachellii</name>
    <name type="common">Darkbarbel catfish</name>
    <name type="synonym">Pelteobagrus vachellii</name>
    <dbReference type="NCBI Taxonomy" id="175792"/>
    <lineage>
        <taxon>Eukaryota</taxon>
        <taxon>Metazoa</taxon>
        <taxon>Chordata</taxon>
        <taxon>Craniata</taxon>
        <taxon>Vertebrata</taxon>
        <taxon>Euteleostomi</taxon>
        <taxon>Actinopterygii</taxon>
        <taxon>Neopterygii</taxon>
        <taxon>Teleostei</taxon>
        <taxon>Ostariophysi</taxon>
        <taxon>Siluriformes</taxon>
        <taxon>Bagridae</taxon>
        <taxon>Tachysurus</taxon>
    </lineage>
</organism>
<evidence type="ECO:0000256" key="1">
    <source>
        <dbReference type="ARBA" id="ARBA00022723"/>
    </source>
</evidence>
<dbReference type="Pfam" id="PF13445">
    <property type="entry name" value="zf-RING_UBOX"/>
    <property type="match status" value="1"/>
</dbReference>
<dbReference type="Gene3D" id="3.30.40.10">
    <property type="entry name" value="Zinc/RING finger domain, C3HC4 (zinc finger)"/>
    <property type="match status" value="1"/>
</dbReference>
<dbReference type="SUPFAM" id="SSF57845">
    <property type="entry name" value="B-box zinc-binding domain"/>
    <property type="match status" value="1"/>
</dbReference>
<evidence type="ECO:0000259" key="8">
    <source>
        <dbReference type="PROSITE" id="PS50119"/>
    </source>
</evidence>
<dbReference type="InterPro" id="IPR000315">
    <property type="entry name" value="Znf_B-box"/>
</dbReference>
<dbReference type="InterPro" id="IPR017907">
    <property type="entry name" value="Znf_RING_CS"/>
</dbReference>
<evidence type="ECO:0000256" key="6">
    <source>
        <dbReference type="SAM" id="Phobius"/>
    </source>
</evidence>
<evidence type="ECO:0000313" key="10">
    <source>
        <dbReference type="EMBL" id="KAK2818313.1"/>
    </source>
</evidence>
<keyword evidence="5" id="KW-0175">Coiled coil</keyword>
<reference evidence="10" key="1">
    <citation type="submission" date="2023-08" db="EMBL/GenBank/DDBJ databases">
        <title>Pelteobagrus vachellii genome.</title>
        <authorList>
            <person name="Liu H."/>
        </authorList>
    </citation>
    <scope>NUCLEOTIDE SEQUENCE</scope>
    <source>
        <strain evidence="10">PRFRI_2022a</strain>
        <tissue evidence="10">Muscle</tissue>
    </source>
</reference>
<accession>A0AA88IPI8</accession>
<keyword evidence="6" id="KW-0472">Membrane</keyword>
<sequence length="504" mass="58390">MASSLEDDLSCSVCCELYKDPQLIHCGHTFCRQCLKKHWSVNTARSCPLCRRVCAQEPVTNLALRNTSESYQREKEKERKEQESNSKVRCSQHGEKVQFFCKTDNEVICSKCRKERHTSHRVQLLTNAVRQHKVRIKAALQPTEKALQSLKNGTCHTAQIIKYIQSQAQQAEKQIKAEFEKFHHFLRKEEETRITALKKEVERKRGKVEEKIEREILLLSDRVKEVEEEMETEDATFMQNYNFILQRAQYTILDSELSSENLINMAKHVGNLGYRVWEKMTDIFLYYPILLDVNTAPEDFFISDDLGSVGKSLHMRPNPIPFQETSLVLGSEGYSDGYHCWNIEVGDSKHWTLGVCRHSANMKSVEPLTAETGFWGLSRKGESYMLLTSCKYSFRIRRKPRTVQVQLGWWYTIGSVSISRMVKFVDVSDGSVIACYTGIPHGVQLFPFLIPKERLSHLRVAPANPALVLEHTFVERQKNQIADYIFYLFIMGLIIWVWLCGVRE</sequence>
<dbReference type="InterPro" id="IPR013083">
    <property type="entry name" value="Znf_RING/FYVE/PHD"/>
</dbReference>
<dbReference type="GO" id="GO:0008270">
    <property type="term" value="F:zinc ion binding"/>
    <property type="evidence" value="ECO:0007669"/>
    <property type="project" value="UniProtKB-KW"/>
</dbReference>
<keyword evidence="2 4" id="KW-0863">Zinc-finger</keyword>
<dbReference type="PROSITE" id="PS50089">
    <property type="entry name" value="ZF_RING_2"/>
    <property type="match status" value="1"/>
</dbReference>
<dbReference type="SMART" id="SM00336">
    <property type="entry name" value="BBOX"/>
    <property type="match status" value="1"/>
</dbReference>
<feature type="domain" description="B box-type" evidence="8">
    <location>
        <begin position="85"/>
        <end position="125"/>
    </location>
</feature>
<dbReference type="PANTHER" id="PTHR24103">
    <property type="entry name" value="E3 UBIQUITIN-PROTEIN LIGASE TRIM"/>
    <property type="match status" value="1"/>
</dbReference>
<dbReference type="SUPFAM" id="SSF57850">
    <property type="entry name" value="RING/U-box"/>
    <property type="match status" value="1"/>
</dbReference>
<dbReference type="PROSITE" id="PS50119">
    <property type="entry name" value="ZF_BBOX"/>
    <property type="match status" value="1"/>
</dbReference>
<protein>
    <submittedName>
        <fullName evidence="10">Uncharacterized protein</fullName>
    </submittedName>
</protein>
<keyword evidence="11" id="KW-1185">Reference proteome</keyword>
<evidence type="ECO:0000256" key="2">
    <source>
        <dbReference type="ARBA" id="ARBA00022771"/>
    </source>
</evidence>
<name>A0AA88IPI8_TACVA</name>
<dbReference type="InterPro" id="IPR001841">
    <property type="entry name" value="Znf_RING"/>
</dbReference>
<feature type="transmembrane region" description="Helical" evidence="6">
    <location>
        <begin position="484"/>
        <end position="502"/>
    </location>
</feature>
<feature type="domain" description="B30.2/SPRY" evidence="9">
    <location>
        <begin position="269"/>
        <end position="467"/>
    </location>
</feature>
<keyword evidence="6" id="KW-0812">Transmembrane</keyword>
<dbReference type="InterPro" id="IPR003877">
    <property type="entry name" value="SPRY_dom"/>
</dbReference>
<dbReference type="SUPFAM" id="SSF49899">
    <property type="entry name" value="Concanavalin A-like lectins/glucanases"/>
    <property type="match status" value="1"/>
</dbReference>
<dbReference type="InterPro" id="IPR001870">
    <property type="entry name" value="B30.2/SPRY"/>
</dbReference>
<dbReference type="PROSITE" id="PS50188">
    <property type="entry name" value="B302_SPRY"/>
    <property type="match status" value="1"/>
</dbReference>
<dbReference type="Proteomes" id="UP001187315">
    <property type="component" value="Unassembled WGS sequence"/>
</dbReference>
<feature type="domain" description="RING-type" evidence="7">
    <location>
        <begin position="11"/>
        <end position="51"/>
    </location>
</feature>
<dbReference type="Gene3D" id="3.30.160.60">
    <property type="entry name" value="Classic Zinc Finger"/>
    <property type="match status" value="1"/>
</dbReference>
<evidence type="ECO:0000259" key="9">
    <source>
        <dbReference type="PROSITE" id="PS50188"/>
    </source>
</evidence>
<dbReference type="Pfam" id="PF00643">
    <property type="entry name" value="zf-B_box"/>
    <property type="match status" value="1"/>
</dbReference>
<gene>
    <name evidence="10" type="ORF">Q7C36_022246</name>
</gene>
<dbReference type="InterPro" id="IPR050143">
    <property type="entry name" value="TRIM/RBCC"/>
</dbReference>
<evidence type="ECO:0000256" key="4">
    <source>
        <dbReference type="PROSITE-ProRule" id="PRU00024"/>
    </source>
</evidence>
<keyword evidence="6" id="KW-1133">Transmembrane helix</keyword>
<dbReference type="SMART" id="SM00184">
    <property type="entry name" value="RING"/>
    <property type="match status" value="1"/>
</dbReference>
<evidence type="ECO:0000256" key="3">
    <source>
        <dbReference type="ARBA" id="ARBA00022833"/>
    </source>
</evidence>